<feature type="compositionally biased region" description="Low complexity" evidence="1">
    <location>
        <begin position="129"/>
        <end position="163"/>
    </location>
</feature>
<feature type="region of interest" description="Disordered" evidence="1">
    <location>
        <begin position="34"/>
        <end position="72"/>
    </location>
</feature>
<keyword evidence="2" id="KW-0812">Transmembrane</keyword>
<comment type="caution">
    <text evidence="3">The sequence shown here is derived from an EMBL/GenBank/DDBJ whole genome shotgun (WGS) entry which is preliminary data.</text>
</comment>
<proteinExistence type="predicted"/>
<name>A0A7C5Y9V0_9BACT</name>
<evidence type="ECO:0000256" key="1">
    <source>
        <dbReference type="SAM" id="MobiDB-lite"/>
    </source>
</evidence>
<reference evidence="3" key="1">
    <citation type="journal article" date="2020" name="mSystems">
        <title>Genome- and Community-Level Interaction Insights into Carbon Utilization and Element Cycling Functions of Hydrothermarchaeota in Hydrothermal Sediment.</title>
        <authorList>
            <person name="Zhou Z."/>
            <person name="Liu Y."/>
            <person name="Xu W."/>
            <person name="Pan J."/>
            <person name="Luo Z.H."/>
            <person name="Li M."/>
        </authorList>
    </citation>
    <scope>NUCLEOTIDE SEQUENCE [LARGE SCALE GENOMIC DNA]</scope>
    <source>
        <strain evidence="3">SpSt-1088</strain>
    </source>
</reference>
<feature type="region of interest" description="Disordered" evidence="1">
    <location>
        <begin position="123"/>
        <end position="164"/>
    </location>
</feature>
<organism evidence="3">
    <name type="scientific">Fervidobacterium nodosum</name>
    <dbReference type="NCBI Taxonomy" id="2424"/>
    <lineage>
        <taxon>Bacteria</taxon>
        <taxon>Thermotogati</taxon>
        <taxon>Thermotogota</taxon>
        <taxon>Thermotogae</taxon>
        <taxon>Thermotogales</taxon>
        <taxon>Fervidobacteriaceae</taxon>
        <taxon>Fervidobacterium</taxon>
    </lineage>
</organism>
<evidence type="ECO:0000256" key="2">
    <source>
        <dbReference type="SAM" id="Phobius"/>
    </source>
</evidence>
<accession>A0A7C5Y9V0</accession>
<evidence type="ECO:0000313" key="3">
    <source>
        <dbReference type="EMBL" id="HHR34214.1"/>
    </source>
</evidence>
<protein>
    <submittedName>
        <fullName evidence="3">Uncharacterized protein</fullName>
    </submittedName>
</protein>
<keyword evidence="2" id="KW-0472">Membrane</keyword>
<dbReference type="EMBL" id="DRXW01000283">
    <property type="protein sequence ID" value="HHR34214.1"/>
    <property type="molecule type" value="Genomic_DNA"/>
</dbReference>
<sequence>MAAINKRTIVLLVVAVAIWVVAIFVLVMSNKPKTSTPSPSTQSATAQTPVQPGQSVQQPPTDTATQTTNPATQTVNVENLSLVEIENLIPESTFSDFLTPYILDLKVNVQSSLFQGAILQEETPEEATQEQVVSSKSSNQSVSSKPQTSQQPTQQTTSRKTSTAETVNLSTAEINDIDGIYYVGYMSIHDGNREIKKVYVQIGEETKSFPENELINGIYKILQVSPTFIIVLDTTDGRVKRIRQVE</sequence>
<dbReference type="AlphaFoldDB" id="A0A7C5Y9V0"/>
<feature type="transmembrane region" description="Helical" evidence="2">
    <location>
        <begin position="9"/>
        <end position="28"/>
    </location>
</feature>
<keyword evidence="2" id="KW-1133">Transmembrane helix</keyword>
<gene>
    <name evidence="3" type="ORF">ENM46_04645</name>
</gene>